<dbReference type="Pfam" id="PF00271">
    <property type="entry name" value="Helicase_C"/>
    <property type="match status" value="1"/>
</dbReference>
<dbReference type="OrthoDB" id="9815222at2"/>
<dbReference type="GO" id="GO:0004386">
    <property type="term" value="F:helicase activity"/>
    <property type="evidence" value="ECO:0007669"/>
    <property type="project" value="UniProtKB-KW"/>
</dbReference>
<keyword evidence="6" id="KW-0238">DNA-binding</keyword>
<dbReference type="SMART" id="SM00490">
    <property type="entry name" value="HELICc"/>
    <property type="match status" value="1"/>
</dbReference>
<dbReference type="InterPro" id="IPR052511">
    <property type="entry name" value="ATP-dep_Helicase"/>
</dbReference>
<dbReference type="PROSITE" id="PS51194">
    <property type="entry name" value="HELICASE_CTER"/>
    <property type="match status" value="1"/>
</dbReference>
<dbReference type="InterPro" id="IPR055367">
    <property type="entry name" value="WH4_Lhr"/>
</dbReference>
<evidence type="ECO:0000313" key="13">
    <source>
        <dbReference type="Proteomes" id="UP000240542"/>
    </source>
</evidence>
<dbReference type="Proteomes" id="UP000240542">
    <property type="component" value="Unassembled WGS sequence"/>
</dbReference>
<dbReference type="GO" id="GO:0003677">
    <property type="term" value="F:DNA binding"/>
    <property type="evidence" value="ECO:0007669"/>
    <property type="project" value="UniProtKB-KW"/>
</dbReference>
<evidence type="ECO:0000256" key="3">
    <source>
        <dbReference type="ARBA" id="ARBA00022801"/>
    </source>
</evidence>
<dbReference type="Pfam" id="PF23236">
    <property type="entry name" value="WHD_2nd_Lhr"/>
    <property type="match status" value="1"/>
</dbReference>
<keyword evidence="2" id="KW-0227">DNA damage</keyword>
<name>A0A2P8DUS7_9ACTN</name>
<dbReference type="GO" id="GO:0016887">
    <property type="term" value="F:ATP hydrolysis activity"/>
    <property type="evidence" value="ECO:0007669"/>
    <property type="project" value="TreeGrafter"/>
</dbReference>
<dbReference type="Pfam" id="PF00270">
    <property type="entry name" value="DEAD"/>
    <property type="match status" value="1"/>
</dbReference>
<keyword evidence="4 12" id="KW-0347">Helicase</keyword>
<dbReference type="PANTHER" id="PTHR47962:SF5">
    <property type="entry name" value="ATP-DEPENDENT HELICASE LHR-RELATED"/>
    <property type="match status" value="1"/>
</dbReference>
<dbReference type="Pfam" id="PF23234">
    <property type="entry name" value="WHD_4th_Lhr"/>
    <property type="match status" value="1"/>
</dbReference>
<dbReference type="InterPro" id="IPR001650">
    <property type="entry name" value="Helicase_C-like"/>
</dbReference>
<dbReference type="InterPro" id="IPR045628">
    <property type="entry name" value="Lhr_WH_dom"/>
</dbReference>
<dbReference type="InterPro" id="IPR014001">
    <property type="entry name" value="Helicase_ATP-bd"/>
</dbReference>
<dbReference type="InterPro" id="IPR055369">
    <property type="entry name" value="WH2_Lhr"/>
</dbReference>
<evidence type="ECO:0000256" key="7">
    <source>
        <dbReference type="ARBA" id="ARBA00023204"/>
    </source>
</evidence>
<accession>A0A2P8DUS7</accession>
<feature type="domain" description="Helicase C-terminal" evidence="11">
    <location>
        <begin position="277"/>
        <end position="462"/>
    </location>
</feature>
<evidence type="ECO:0000256" key="6">
    <source>
        <dbReference type="ARBA" id="ARBA00023125"/>
    </source>
</evidence>
<evidence type="ECO:0000256" key="4">
    <source>
        <dbReference type="ARBA" id="ARBA00022806"/>
    </source>
</evidence>
<keyword evidence="7" id="KW-0234">DNA repair</keyword>
<keyword evidence="13" id="KW-1185">Reference proteome</keyword>
<dbReference type="Pfam" id="PF23235">
    <property type="entry name" value="WHD_3rd_Lhr"/>
    <property type="match status" value="1"/>
</dbReference>
<dbReference type="PANTHER" id="PTHR47962">
    <property type="entry name" value="ATP-DEPENDENT HELICASE LHR-RELATED-RELATED"/>
    <property type="match status" value="1"/>
</dbReference>
<feature type="region of interest" description="Disordered" evidence="9">
    <location>
        <begin position="1291"/>
        <end position="1320"/>
    </location>
</feature>
<dbReference type="InterPro" id="IPR013701">
    <property type="entry name" value="Lhr-like_DEAD/DEAH_assoc"/>
</dbReference>
<dbReference type="Pfam" id="PF08494">
    <property type="entry name" value="DEAD_assoc"/>
    <property type="match status" value="1"/>
</dbReference>
<reference evidence="12 13" key="1">
    <citation type="submission" date="2018-03" db="EMBL/GenBank/DDBJ databases">
        <title>Genomic Encyclopedia of Archaeal and Bacterial Type Strains, Phase II (KMG-II): from individual species to whole genera.</title>
        <authorList>
            <person name="Goeker M."/>
        </authorList>
    </citation>
    <scope>NUCLEOTIDE SEQUENCE [LARGE SCALE GENOMIC DNA]</scope>
    <source>
        <strain evidence="12 13">DSM 45312</strain>
    </source>
</reference>
<feature type="compositionally biased region" description="Basic and acidic residues" evidence="9">
    <location>
        <begin position="1350"/>
        <end position="1361"/>
    </location>
</feature>
<dbReference type="InterPro" id="IPR055368">
    <property type="entry name" value="WH3_Lhr"/>
</dbReference>
<keyword evidence="8" id="KW-0413">Isomerase</keyword>
<dbReference type="Pfam" id="PF19306">
    <property type="entry name" value="WHD_Lhr"/>
    <property type="match status" value="1"/>
</dbReference>
<evidence type="ECO:0000256" key="2">
    <source>
        <dbReference type="ARBA" id="ARBA00022763"/>
    </source>
</evidence>
<dbReference type="SUPFAM" id="SSF52540">
    <property type="entry name" value="P-loop containing nucleoside triphosphate hydrolases"/>
    <property type="match status" value="1"/>
</dbReference>
<dbReference type="EMBL" id="PYGA01000001">
    <property type="protein sequence ID" value="PSL00993.1"/>
    <property type="molecule type" value="Genomic_DNA"/>
</dbReference>
<evidence type="ECO:0000259" key="11">
    <source>
        <dbReference type="PROSITE" id="PS51194"/>
    </source>
</evidence>
<keyword evidence="3" id="KW-0378">Hydrolase</keyword>
<dbReference type="GO" id="GO:0006281">
    <property type="term" value="P:DNA repair"/>
    <property type="evidence" value="ECO:0007669"/>
    <property type="project" value="UniProtKB-KW"/>
</dbReference>
<dbReference type="CDD" id="cd18796">
    <property type="entry name" value="SF2_C_LHR"/>
    <property type="match status" value="1"/>
</dbReference>
<evidence type="ECO:0000256" key="8">
    <source>
        <dbReference type="ARBA" id="ARBA00023235"/>
    </source>
</evidence>
<gene>
    <name evidence="12" type="ORF">CLV63_101472</name>
</gene>
<evidence type="ECO:0000313" key="12">
    <source>
        <dbReference type="EMBL" id="PSL00993.1"/>
    </source>
</evidence>
<evidence type="ECO:0000259" key="10">
    <source>
        <dbReference type="PROSITE" id="PS51192"/>
    </source>
</evidence>
<dbReference type="InterPro" id="IPR011545">
    <property type="entry name" value="DEAD/DEAH_box_helicase_dom"/>
</dbReference>
<organism evidence="12 13">
    <name type="scientific">Murinocardiopsis flavida</name>
    <dbReference type="NCBI Taxonomy" id="645275"/>
    <lineage>
        <taxon>Bacteria</taxon>
        <taxon>Bacillati</taxon>
        <taxon>Actinomycetota</taxon>
        <taxon>Actinomycetes</taxon>
        <taxon>Streptosporangiales</taxon>
        <taxon>Nocardiopsidaceae</taxon>
        <taxon>Murinocardiopsis</taxon>
    </lineage>
</organism>
<dbReference type="InterPro" id="IPR003593">
    <property type="entry name" value="AAA+_ATPase"/>
</dbReference>
<dbReference type="NCBIfam" id="NF007284">
    <property type="entry name" value="PRK09751.1"/>
    <property type="match status" value="1"/>
</dbReference>
<dbReference type="SMART" id="SM00382">
    <property type="entry name" value="AAA"/>
    <property type="match status" value="1"/>
</dbReference>
<evidence type="ECO:0000256" key="9">
    <source>
        <dbReference type="SAM" id="MobiDB-lite"/>
    </source>
</evidence>
<keyword evidence="5" id="KW-0067">ATP-binding</keyword>
<sequence length="1540" mass="161596">MASVPDGGPATARFSAATRAWFASAFPGGATPAQAGAWESIAAGENTLVVAPTGSGKTLAAFLWALDRLTAAPVPAERTRRCRVLYVSPLKALAADIERNLRAPLAGIEAAAADSGAEVPALTVGMRTGDTPAGQRRSFAVRPPDILITTPESLFLVLTSNARAGLAGVETVIVDEVHSVAGTKRGAHLAVSLERLDALLERPAQRIGLSATVRPVAEVAAFLGGPRPARVVHPPGTPALDLAVRVPVEDMARFGAGMTPERTDDRSAVARRSIWPHVEEKVLDLVERHASSIVFANSRRLAERLCARLNELAAQRAGQVLDTDSVPAELMGQADRGMGAGRVVARAHHGSVSKGERAAIEADLKAGRLRCVVATSSLELGIDMGAVDLVVQVESPPSVAGGLQRVGRAGHHVGEVSRGEFFPKFRGDLLATTVVVERMRAGAIEELRGPRNPLDVLAQQIVAMVAVEEWSVPGLAALVRRAAPFASLPDAVLASVLDMLSGRYPSDEFAELRPRVVWDREAQSLTGRPGAQRLAVTSGGTIPDRGTYAVHLPGGAGPSRVGELDEEMVYESRVGDVFVLGSSSWRIDEITADRVLVSPAPGRPGRLPFWKADPVGRPMELGRAIGALTRELSALPRPDAVRRAAGAGLDAWAADNLLDYLAEQREATGQAPDDRTVVVERFRDELGDWRVVLHSPLGGRVHAPWAMVIGARLRARFGMDAQVVHGDDGIVLRLPDAGDEDGPASLAELFAIDPDEVERAVTEQVGGSALFAARFRECAARALLLPRRRPDRRMPLWQQRQRSAQLLAVAGRFGSFPITLEAVRECLRDVFDVPGLRSLMADVEARRVRFVEVRTERASAFAQSLMMGYTAAFLYEDDVPLAEARAQALTLDSALLAELLGETDVRDLLDPGVVAEEEARLQRLAPGTGVRPDHGVEDTADLLRELGPLSVEEAGLRGARPEWLAELGRRRRAVEVVVGGGSRWAAAADAARLRDALGAALPDWLGAGGGSGAGDGSGTGFASAAEAFAAPVDDPLGDLLSRFARTHGPFGTGDAAARFGLGPAVVAGVLGRFAAQGRLVRLGSGDDVSGAWCDAEVLRVLRRRSISRLRKEVEPVAQEALARFVPAWQQAGGEPLRGPDAVFAAVESLRGAPVPASALEPLVLGARVADYEPALLDALTTSGEVVWAGAGTLAGNDGWVCLAPAGEAALVLPEPSPVPDSPAHRAVLDALDDGGALFFRGVADRVARAVGAGAASDQEVVAVLWDLVWAGLVGNDSLAPLRALLGAGGTAHRSRRRGPVLPSRTGPPTGGGRWWRLPERDADPTRRAHAGVAALLDRYGVVTRGPVAAEQDRVRSGRDSAKGAGRGGGPQGGFSAVYPVLRAFEESGRARRGYFVEGLGAAQFALPGAVDRLRAVRRADPGPVVLAAADPANVYGAALAWPPSAAGLRPGRKAGALVVLDEGALVLYVERGGRSVLTFGASAESLARSVTALAERVRAGAVGALAVERCDGAPVFGGALADALLASGFHPTPKALRLRR</sequence>
<protein>
    <submittedName>
        <fullName evidence="12">ATP-dependent Lhr-like helicase</fullName>
    </submittedName>
</protein>
<dbReference type="RefSeq" id="WP_106581266.1">
    <property type="nucleotide sequence ID" value="NZ_PYGA01000001.1"/>
</dbReference>
<dbReference type="InterPro" id="IPR027417">
    <property type="entry name" value="P-loop_NTPase"/>
</dbReference>
<feature type="domain" description="Helicase ATP-binding" evidence="10">
    <location>
        <begin position="38"/>
        <end position="231"/>
    </location>
</feature>
<proteinExistence type="predicted"/>
<keyword evidence="1" id="KW-0547">Nucleotide-binding</keyword>
<dbReference type="SMART" id="SM00487">
    <property type="entry name" value="DEXDc"/>
    <property type="match status" value="1"/>
</dbReference>
<evidence type="ECO:0000256" key="5">
    <source>
        <dbReference type="ARBA" id="ARBA00022840"/>
    </source>
</evidence>
<dbReference type="GO" id="GO:0005524">
    <property type="term" value="F:ATP binding"/>
    <property type="evidence" value="ECO:0007669"/>
    <property type="project" value="UniProtKB-KW"/>
</dbReference>
<evidence type="ECO:0000256" key="1">
    <source>
        <dbReference type="ARBA" id="ARBA00022741"/>
    </source>
</evidence>
<dbReference type="Gene3D" id="3.40.50.300">
    <property type="entry name" value="P-loop containing nucleotide triphosphate hydrolases"/>
    <property type="match status" value="2"/>
</dbReference>
<dbReference type="PROSITE" id="PS51192">
    <property type="entry name" value="HELICASE_ATP_BIND_1"/>
    <property type="match status" value="1"/>
</dbReference>
<comment type="caution">
    <text evidence="12">The sequence shown here is derived from an EMBL/GenBank/DDBJ whole genome shotgun (WGS) entry which is preliminary data.</text>
</comment>
<feature type="region of interest" description="Disordered" evidence="9">
    <location>
        <begin position="1349"/>
        <end position="1370"/>
    </location>
</feature>